<evidence type="ECO:0000256" key="3">
    <source>
        <dbReference type="ARBA" id="ARBA00022840"/>
    </source>
</evidence>
<evidence type="ECO:0000313" key="9">
    <source>
        <dbReference type="WBParaSite" id="Gr19_v10_g17413.t1"/>
    </source>
</evidence>
<dbReference type="InterPro" id="IPR000719">
    <property type="entry name" value="Prot_kinase_dom"/>
</dbReference>
<reference evidence="9" key="1">
    <citation type="submission" date="2022-11" db="UniProtKB">
        <authorList>
            <consortium name="WormBaseParasite"/>
        </authorList>
    </citation>
    <scope>IDENTIFICATION</scope>
</reference>
<evidence type="ECO:0000256" key="1">
    <source>
        <dbReference type="ARBA" id="ARBA00012513"/>
    </source>
</evidence>
<evidence type="ECO:0000259" key="7">
    <source>
        <dbReference type="PROSITE" id="PS50011"/>
    </source>
</evidence>
<dbReference type="PROSITE" id="PS50011">
    <property type="entry name" value="PROTEIN_KINASE_DOM"/>
    <property type="match status" value="1"/>
</dbReference>
<dbReference type="InterPro" id="IPR050235">
    <property type="entry name" value="CK1_Ser-Thr_kinase"/>
</dbReference>
<dbReference type="AlphaFoldDB" id="A0A914HI98"/>
<evidence type="ECO:0000256" key="4">
    <source>
        <dbReference type="PROSITE-ProRule" id="PRU10141"/>
    </source>
</evidence>
<keyword evidence="8" id="KW-1185">Reference proteome</keyword>
<feature type="binding site" evidence="4">
    <location>
        <position position="46"/>
    </location>
    <ligand>
        <name>ATP</name>
        <dbReference type="ChEBI" id="CHEBI:30616"/>
    </ligand>
</feature>
<comment type="similarity">
    <text evidence="5">Belongs to the protein kinase superfamily.</text>
</comment>
<dbReference type="GO" id="GO:0004674">
    <property type="term" value="F:protein serine/threonine kinase activity"/>
    <property type="evidence" value="ECO:0007669"/>
    <property type="project" value="UniProtKB-KW"/>
</dbReference>
<dbReference type="Proteomes" id="UP000887572">
    <property type="component" value="Unplaced"/>
</dbReference>
<feature type="region of interest" description="Disordered" evidence="6">
    <location>
        <begin position="317"/>
        <end position="365"/>
    </location>
</feature>
<dbReference type="PROSITE" id="PS00107">
    <property type="entry name" value="PROTEIN_KINASE_ATP"/>
    <property type="match status" value="1"/>
</dbReference>
<name>A0A914HI98_GLORO</name>
<dbReference type="PROSITE" id="PS00108">
    <property type="entry name" value="PROTEIN_KINASE_ST"/>
    <property type="match status" value="1"/>
</dbReference>
<evidence type="ECO:0000256" key="2">
    <source>
        <dbReference type="ARBA" id="ARBA00022741"/>
    </source>
</evidence>
<dbReference type="WBParaSite" id="Gr19_v10_g17413.t1">
    <property type="protein sequence ID" value="Gr19_v10_g17413.t1"/>
    <property type="gene ID" value="Gr19_v10_g17413"/>
</dbReference>
<dbReference type="SUPFAM" id="SSF56112">
    <property type="entry name" value="Protein kinase-like (PK-like)"/>
    <property type="match status" value="1"/>
</dbReference>
<evidence type="ECO:0000313" key="8">
    <source>
        <dbReference type="Proteomes" id="UP000887572"/>
    </source>
</evidence>
<feature type="compositionally biased region" description="Basic and acidic residues" evidence="6">
    <location>
        <begin position="317"/>
        <end position="330"/>
    </location>
</feature>
<organism evidence="8 9">
    <name type="scientific">Globodera rostochiensis</name>
    <name type="common">Golden nematode worm</name>
    <name type="synonym">Heterodera rostochiensis</name>
    <dbReference type="NCBI Taxonomy" id="31243"/>
    <lineage>
        <taxon>Eukaryota</taxon>
        <taxon>Metazoa</taxon>
        <taxon>Ecdysozoa</taxon>
        <taxon>Nematoda</taxon>
        <taxon>Chromadorea</taxon>
        <taxon>Rhabditida</taxon>
        <taxon>Tylenchina</taxon>
        <taxon>Tylenchomorpha</taxon>
        <taxon>Tylenchoidea</taxon>
        <taxon>Heteroderidae</taxon>
        <taxon>Heteroderinae</taxon>
        <taxon>Globodera</taxon>
    </lineage>
</organism>
<protein>
    <recommendedName>
        <fullName evidence="1">non-specific serine/threonine protein kinase</fullName>
        <ecNumber evidence="1">2.7.11.1</ecNumber>
    </recommendedName>
</protein>
<dbReference type="Gene3D" id="1.10.510.10">
    <property type="entry name" value="Transferase(Phosphotransferase) domain 1"/>
    <property type="match status" value="1"/>
</dbReference>
<evidence type="ECO:0000256" key="6">
    <source>
        <dbReference type="SAM" id="MobiDB-lite"/>
    </source>
</evidence>
<dbReference type="InterPro" id="IPR011009">
    <property type="entry name" value="Kinase-like_dom_sf"/>
</dbReference>
<keyword evidence="5" id="KW-0418">Kinase</keyword>
<sequence>MAEELVALNPGTRVSGRWTIVKKLGAGAFGAVYLCQDDQGTQAALKTEAVNTVHPLLVMEANVLSSLHLLRGSTDAQHFCSCLDIGRDQQRDAKTGRMVSFNFIAMSLVGRGLDGLVREAGDHFSPGTAIGLSIQLLSAIRALHHVGFLHRDIKPANITIGRAEANEQRLLYLIDFGMARKFLRPDGSQRRPRATTHFRGTPIYAPIAAHINNEYSRKDDVESWFYVLIKFYKGAVPWKHEENVRQMGERKCRRLANQPENVRTQARVELIGGCPAEFGQILTHIDGLQLEDRPNYEMIVTLLRRCLANNGFQEHPYDWEVGRRNPDQRQARSVGGNVQPRPEGGGGGRQPGQVRSEGTNVRGRA</sequence>
<feature type="domain" description="Protein kinase" evidence="7">
    <location>
        <begin position="18"/>
        <end position="318"/>
    </location>
</feature>
<dbReference type="EC" id="2.7.11.1" evidence="1"/>
<dbReference type="SMART" id="SM00220">
    <property type="entry name" value="S_TKc"/>
    <property type="match status" value="1"/>
</dbReference>
<accession>A0A914HI98</accession>
<dbReference type="PANTHER" id="PTHR11909">
    <property type="entry name" value="CASEIN KINASE-RELATED"/>
    <property type="match status" value="1"/>
</dbReference>
<dbReference type="GO" id="GO:0005524">
    <property type="term" value="F:ATP binding"/>
    <property type="evidence" value="ECO:0007669"/>
    <property type="project" value="UniProtKB-UniRule"/>
</dbReference>
<dbReference type="InterPro" id="IPR008271">
    <property type="entry name" value="Ser/Thr_kinase_AS"/>
</dbReference>
<keyword evidence="5" id="KW-0723">Serine/threonine-protein kinase</keyword>
<dbReference type="Pfam" id="PF00069">
    <property type="entry name" value="Pkinase"/>
    <property type="match status" value="1"/>
</dbReference>
<keyword evidence="3 4" id="KW-0067">ATP-binding</keyword>
<keyword evidence="2 4" id="KW-0547">Nucleotide-binding</keyword>
<keyword evidence="5" id="KW-0808">Transferase</keyword>
<evidence type="ECO:0000256" key="5">
    <source>
        <dbReference type="RuleBase" id="RU000304"/>
    </source>
</evidence>
<dbReference type="InterPro" id="IPR017441">
    <property type="entry name" value="Protein_kinase_ATP_BS"/>
</dbReference>
<proteinExistence type="inferred from homology"/>